<organism evidence="1 2">
    <name type="scientific">Romanomermis culicivorax</name>
    <name type="common">Nematode worm</name>
    <dbReference type="NCBI Taxonomy" id="13658"/>
    <lineage>
        <taxon>Eukaryota</taxon>
        <taxon>Metazoa</taxon>
        <taxon>Ecdysozoa</taxon>
        <taxon>Nematoda</taxon>
        <taxon>Enoplea</taxon>
        <taxon>Dorylaimia</taxon>
        <taxon>Mermithida</taxon>
        <taxon>Mermithoidea</taxon>
        <taxon>Mermithidae</taxon>
        <taxon>Romanomermis</taxon>
    </lineage>
</organism>
<protein>
    <submittedName>
        <fullName evidence="2">Uncharacterized protein</fullName>
    </submittedName>
</protein>
<proteinExistence type="predicted"/>
<accession>A0A915JSP0</accession>
<dbReference type="WBParaSite" id="nRc.2.0.1.t29325-RA">
    <property type="protein sequence ID" value="nRc.2.0.1.t29325-RA"/>
    <property type="gene ID" value="nRc.2.0.1.g29325"/>
</dbReference>
<name>A0A915JSP0_ROMCU</name>
<sequence>MYIQDRCPTFQNVRPILNVTTIGNRVNFVVYCRKEVVGQTLVAIATAFLEIVSSNSTTRNLCGLIAYPKMHGNVH</sequence>
<dbReference type="Proteomes" id="UP000887565">
    <property type="component" value="Unplaced"/>
</dbReference>
<evidence type="ECO:0000313" key="2">
    <source>
        <dbReference type="WBParaSite" id="nRc.2.0.1.t29325-RA"/>
    </source>
</evidence>
<dbReference type="AlphaFoldDB" id="A0A915JSP0"/>
<reference evidence="2" key="1">
    <citation type="submission" date="2022-11" db="UniProtKB">
        <authorList>
            <consortium name="WormBaseParasite"/>
        </authorList>
    </citation>
    <scope>IDENTIFICATION</scope>
</reference>
<evidence type="ECO:0000313" key="1">
    <source>
        <dbReference type="Proteomes" id="UP000887565"/>
    </source>
</evidence>
<keyword evidence="1" id="KW-1185">Reference proteome</keyword>